<dbReference type="PANTHER" id="PTHR39420:SF1">
    <property type="entry name" value="HYDROLASE"/>
    <property type="match status" value="1"/>
</dbReference>
<dbReference type="PANTHER" id="PTHR39420">
    <property type="match status" value="1"/>
</dbReference>
<dbReference type="Gene3D" id="1.20.150.30">
    <property type="entry name" value="Zincin-like metallopeptidase, N-terminal domain"/>
    <property type="match status" value="1"/>
</dbReference>
<dbReference type="InterPro" id="IPR022454">
    <property type="entry name" value="CHP03883_F420-assoc"/>
</dbReference>
<sequence>MGQTIEDNGAATEQGLPVDWRLAARTAARLASPGPQATIAEATELVARLRSDAAVAEGHVRDVTGLGAGLPLLPADVVDRPAWALAAVEGMRSLTDGARLPATPRFARAVTARTAGLQIGGVLAYLGGRVLGQYDPFGGPDDGGRLLLVAPNVHAAQQALDVPSADFGMWVCLHEATHRLQFTAVPWLRDHFAGEVGRLLSISPGDSVGGLADRLPDAVRALRDSRGDALALVELLQGPEQRMVLDRLLALTTLLEGHADHVMDAAGPEVVPSVATIRRRFTARRRGGGLVDRVLRALLGVDAKVKQYAVGAAFTRHVVLAAGMDGFNRVWTSPETLPLRSELEDPGAWLARVRP</sequence>
<dbReference type="GO" id="GO:0006508">
    <property type="term" value="P:proteolysis"/>
    <property type="evidence" value="ECO:0007669"/>
    <property type="project" value="UniProtKB-KW"/>
</dbReference>
<dbReference type="InterPro" id="IPR018766">
    <property type="entry name" value="Zinicin_2"/>
</dbReference>
<protein>
    <submittedName>
        <fullName evidence="1">Zinc-dependent metalloprotease</fullName>
    </submittedName>
</protein>
<gene>
    <name evidence="1" type="ORF">HOP40_08160</name>
</gene>
<dbReference type="InterPro" id="IPR042271">
    <property type="entry name" value="Zinicin_2_N"/>
</dbReference>
<dbReference type="SUPFAM" id="SSF55486">
    <property type="entry name" value="Metalloproteases ('zincins'), catalytic domain"/>
    <property type="match status" value="1"/>
</dbReference>
<dbReference type="AlphaFoldDB" id="A0A6M6JGA8"/>
<keyword evidence="1" id="KW-0645">Protease</keyword>
<dbReference type="EMBL" id="CP053564">
    <property type="protein sequence ID" value="QJY45772.1"/>
    <property type="molecule type" value="Genomic_DNA"/>
</dbReference>
<dbReference type="RefSeq" id="WP_172156258.1">
    <property type="nucleotide sequence ID" value="NZ_CP053564.1"/>
</dbReference>
<keyword evidence="1" id="KW-0378">Hydrolase</keyword>
<keyword evidence="1" id="KW-0482">Metalloprotease</keyword>
<dbReference type="NCBIfam" id="TIGR03883">
    <property type="entry name" value="DUF2342_F420"/>
    <property type="match status" value="1"/>
</dbReference>
<accession>A0A6M6JGA8</accession>
<evidence type="ECO:0000313" key="2">
    <source>
        <dbReference type="Proteomes" id="UP000505377"/>
    </source>
</evidence>
<dbReference type="GO" id="GO:0008237">
    <property type="term" value="F:metallopeptidase activity"/>
    <property type="evidence" value="ECO:0007669"/>
    <property type="project" value="UniProtKB-KW"/>
</dbReference>
<dbReference type="KEGG" id="pbro:HOP40_08160"/>
<dbReference type="Proteomes" id="UP000505377">
    <property type="component" value="Chromosome"/>
</dbReference>
<keyword evidence="2" id="KW-1185">Reference proteome</keyword>
<evidence type="ECO:0000313" key="1">
    <source>
        <dbReference type="EMBL" id="QJY45772.1"/>
    </source>
</evidence>
<reference evidence="1 2" key="1">
    <citation type="submission" date="2020-05" db="EMBL/GenBank/DDBJ databases">
        <authorList>
            <person name="Mo P."/>
        </authorList>
    </citation>
    <scope>NUCLEOTIDE SEQUENCE [LARGE SCALE GENOMIC DNA]</scope>
    <source>
        <strain evidence="1 2">Gen01</strain>
    </source>
</reference>
<proteinExistence type="predicted"/>
<organism evidence="1 2">
    <name type="scientific">Pseudonocardia broussonetiae</name>
    <dbReference type="NCBI Taxonomy" id="2736640"/>
    <lineage>
        <taxon>Bacteria</taxon>
        <taxon>Bacillati</taxon>
        <taxon>Actinomycetota</taxon>
        <taxon>Actinomycetes</taxon>
        <taxon>Pseudonocardiales</taxon>
        <taxon>Pseudonocardiaceae</taxon>
        <taxon>Pseudonocardia</taxon>
    </lineage>
</organism>
<dbReference type="NCBIfam" id="TIGR03624">
    <property type="entry name" value="putative hydrolase"/>
    <property type="match status" value="1"/>
</dbReference>
<name>A0A6M6JGA8_9PSEU</name>
<dbReference type="Pfam" id="PF10103">
    <property type="entry name" value="Zincin_2"/>
    <property type="match status" value="1"/>
</dbReference>